<dbReference type="PROSITE" id="PS51257">
    <property type="entry name" value="PROKAR_LIPOPROTEIN"/>
    <property type="match status" value="1"/>
</dbReference>
<feature type="domain" description="Serpin" evidence="4">
    <location>
        <begin position="101"/>
        <end position="466"/>
    </location>
</feature>
<organism evidence="5">
    <name type="scientific">Nakamurella sp. A5-74</name>
    <dbReference type="NCBI Taxonomy" id="3158264"/>
    <lineage>
        <taxon>Bacteria</taxon>
        <taxon>Bacillati</taxon>
        <taxon>Actinomycetota</taxon>
        <taxon>Actinomycetes</taxon>
        <taxon>Nakamurellales</taxon>
        <taxon>Nakamurellaceae</taxon>
        <taxon>Nakamurella</taxon>
    </lineage>
</organism>
<dbReference type="InterPro" id="IPR042178">
    <property type="entry name" value="Serpin_sf_1"/>
</dbReference>
<feature type="chain" id="PRO_5043986491" evidence="3">
    <location>
        <begin position="31"/>
        <end position="468"/>
    </location>
</feature>
<evidence type="ECO:0000259" key="4">
    <source>
        <dbReference type="SMART" id="SM00093"/>
    </source>
</evidence>
<dbReference type="AlphaFoldDB" id="A0AAU8DTZ8"/>
<dbReference type="InterPro" id="IPR023795">
    <property type="entry name" value="Serpin_CS"/>
</dbReference>
<sequence length="468" mass="47696">MTTRDIAAALTRRRFLLIATAAATGTLATACGTSGPASDPGTSPTSTPTEPTAAVGPLPSPASSTPSPGPVGAPQPLRGSGSRRAPGTPGAARKALADFGADFLREARRLDPTAVNTAISPYSLFTVLAMARAGAKGATARQIDAALHSAGVEAQGAVISAVDAGVAAAIAAAEKSAQEGDDPIVINTANQTWVQNGYPVHQEYLDALAVQFGVEAVAADFAGDPEGMRTALNAWVAQRTNDLIPELFPPGSIDPSTVVVLVNALYLKAAWPQPLSRVGKISFVTDAGARIQPEMMRSASPVRGASGDGWTAATIPYRGGGAAMTVLVPDAGRFDAVLTALDSTLMRQAAATRTSVQLTMPLLDLKTIAPAKEIAISLGIEDIFGSADLSGIAGSPGDLVASEFLHQAVVKVDEKGTEAAAAAGMAILESSAPMPQLELVVDRPFLFWISESTTGAPLFLGVVTDPSA</sequence>
<reference evidence="5" key="1">
    <citation type="submission" date="2024-05" db="EMBL/GenBank/DDBJ databases">
        <authorList>
            <person name="Cai S.Y."/>
            <person name="Jin L.M."/>
            <person name="Li H.R."/>
        </authorList>
    </citation>
    <scope>NUCLEOTIDE SEQUENCE</scope>
    <source>
        <strain evidence="5">A5-74</strain>
    </source>
</reference>
<dbReference type="InterPro" id="IPR042185">
    <property type="entry name" value="Serpin_sf_2"/>
</dbReference>
<keyword evidence="3" id="KW-0732">Signal</keyword>
<comment type="similarity">
    <text evidence="1">Belongs to the serpin family.</text>
</comment>
<dbReference type="PROSITE" id="PS00284">
    <property type="entry name" value="SERPIN"/>
    <property type="match status" value="1"/>
</dbReference>
<proteinExistence type="inferred from homology"/>
<dbReference type="Pfam" id="PF00079">
    <property type="entry name" value="Serpin"/>
    <property type="match status" value="1"/>
</dbReference>
<dbReference type="Gene3D" id="2.30.39.10">
    <property type="entry name" value="Alpha-1-antitrypsin, domain 1"/>
    <property type="match status" value="1"/>
</dbReference>
<dbReference type="InterPro" id="IPR000215">
    <property type="entry name" value="Serpin_fam"/>
</dbReference>
<dbReference type="GO" id="GO:0004867">
    <property type="term" value="F:serine-type endopeptidase inhibitor activity"/>
    <property type="evidence" value="ECO:0007669"/>
    <property type="project" value="InterPro"/>
</dbReference>
<evidence type="ECO:0000256" key="2">
    <source>
        <dbReference type="SAM" id="MobiDB-lite"/>
    </source>
</evidence>
<dbReference type="PANTHER" id="PTHR11461">
    <property type="entry name" value="SERINE PROTEASE INHIBITOR, SERPIN"/>
    <property type="match status" value="1"/>
</dbReference>
<dbReference type="RefSeq" id="WP_353651069.1">
    <property type="nucleotide sequence ID" value="NZ_CP159218.1"/>
</dbReference>
<feature type="signal peptide" evidence="3">
    <location>
        <begin position="1"/>
        <end position="30"/>
    </location>
</feature>
<feature type="compositionally biased region" description="Low complexity" evidence="2">
    <location>
        <begin position="32"/>
        <end position="66"/>
    </location>
</feature>
<protein>
    <submittedName>
        <fullName evidence="5">Serpin family protein</fullName>
    </submittedName>
</protein>
<dbReference type="EMBL" id="CP159218">
    <property type="protein sequence ID" value="XCG65464.1"/>
    <property type="molecule type" value="Genomic_DNA"/>
</dbReference>
<gene>
    <name evidence="5" type="ORF">ABLG96_09385</name>
</gene>
<dbReference type="InterPro" id="IPR006311">
    <property type="entry name" value="TAT_signal"/>
</dbReference>
<accession>A0AAU8DTZ8</accession>
<dbReference type="PROSITE" id="PS51318">
    <property type="entry name" value="TAT"/>
    <property type="match status" value="1"/>
</dbReference>
<dbReference type="PANTHER" id="PTHR11461:SF211">
    <property type="entry name" value="GH10112P-RELATED"/>
    <property type="match status" value="1"/>
</dbReference>
<dbReference type="InterPro" id="IPR036186">
    <property type="entry name" value="Serpin_sf"/>
</dbReference>
<name>A0AAU8DTZ8_9ACTN</name>
<evidence type="ECO:0000256" key="3">
    <source>
        <dbReference type="SAM" id="SignalP"/>
    </source>
</evidence>
<dbReference type="CDD" id="cd19590">
    <property type="entry name" value="serpin_thermopin-like"/>
    <property type="match status" value="1"/>
</dbReference>
<feature type="region of interest" description="Disordered" evidence="2">
    <location>
        <begin position="32"/>
        <end position="92"/>
    </location>
</feature>
<dbReference type="Gene3D" id="3.30.497.10">
    <property type="entry name" value="Antithrombin, subunit I, domain 2"/>
    <property type="match status" value="1"/>
</dbReference>
<dbReference type="GO" id="GO:0005615">
    <property type="term" value="C:extracellular space"/>
    <property type="evidence" value="ECO:0007669"/>
    <property type="project" value="InterPro"/>
</dbReference>
<evidence type="ECO:0000256" key="1">
    <source>
        <dbReference type="RuleBase" id="RU000411"/>
    </source>
</evidence>
<evidence type="ECO:0000313" key="5">
    <source>
        <dbReference type="EMBL" id="XCG65464.1"/>
    </source>
</evidence>
<dbReference type="InterPro" id="IPR023796">
    <property type="entry name" value="Serpin_dom"/>
</dbReference>
<dbReference type="SUPFAM" id="SSF56574">
    <property type="entry name" value="Serpins"/>
    <property type="match status" value="1"/>
</dbReference>
<dbReference type="SMART" id="SM00093">
    <property type="entry name" value="SERPIN"/>
    <property type="match status" value="1"/>
</dbReference>